<reference evidence="6 7" key="1">
    <citation type="submission" date="2024-09" db="EMBL/GenBank/DDBJ databases">
        <title>Chromosome-scale assembly of Riccia fluitans.</title>
        <authorList>
            <person name="Paukszto L."/>
            <person name="Sawicki J."/>
            <person name="Karawczyk K."/>
            <person name="Piernik-Szablinska J."/>
            <person name="Szczecinska M."/>
            <person name="Mazdziarz M."/>
        </authorList>
    </citation>
    <scope>NUCLEOTIDE SEQUENCE [LARGE SCALE GENOMIC DNA]</scope>
    <source>
        <strain evidence="6">Rf_01</strain>
        <tissue evidence="6">Aerial parts of the thallus</tissue>
    </source>
</reference>
<sequence>MEGSGSVRKFLCFLVLAALVFLVSVDEVDAQFAPVSAPAPAPTAAASSGGFFISYGALTADRVVCPQQSGRSYYTANCASATGPARPYERTCSTISRCARDDL</sequence>
<dbReference type="PANTHER" id="PTHR33136:SF6">
    <property type="entry name" value="PROTEIN RALF-LIKE 34"/>
    <property type="match status" value="1"/>
</dbReference>
<protein>
    <submittedName>
        <fullName evidence="6">Uncharacterized protein</fullName>
    </submittedName>
</protein>
<proteinExistence type="inferred from homology"/>
<keyword evidence="7" id="KW-1185">Reference proteome</keyword>
<evidence type="ECO:0000256" key="1">
    <source>
        <dbReference type="ARBA" id="ARBA00009178"/>
    </source>
</evidence>
<dbReference type="PANTHER" id="PTHR33136">
    <property type="entry name" value="RAPID ALKALINIZATION FACTOR-LIKE"/>
    <property type="match status" value="1"/>
</dbReference>
<comment type="similarity">
    <text evidence="1">Belongs to the plant rapid alkalinization factor (RALF) family.</text>
</comment>
<dbReference type="AlphaFoldDB" id="A0ABD1ZCI0"/>
<dbReference type="EMBL" id="JBHFFA010000002">
    <property type="protein sequence ID" value="KAL2645507.1"/>
    <property type="molecule type" value="Genomic_DNA"/>
</dbReference>
<accession>A0ABD1ZCI0</accession>
<evidence type="ECO:0000256" key="4">
    <source>
        <dbReference type="ARBA" id="ARBA00023157"/>
    </source>
</evidence>
<evidence type="ECO:0000256" key="5">
    <source>
        <dbReference type="SAM" id="SignalP"/>
    </source>
</evidence>
<keyword evidence="2" id="KW-0372">Hormone</keyword>
<organism evidence="6 7">
    <name type="scientific">Riccia fluitans</name>
    <dbReference type="NCBI Taxonomy" id="41844"/>
    <lineage>
        <taxon>Eukaryota</taxon>
        <taxon>Viridiplantae</taxon>
        <taxon>Streptophyta</taxon>
        <taxon>Embryophyta</taxon>
        <taxon>Marchantiophyta</taxon>
        <taxon>Marchantiopsida</taxon>
        <taxon>Marchantiidae</taxon>
        <taxon>Marchantiales</taxon>
        <taxon>Ricciaceae</taxon>
        <taxon>Riccia</taxon>
    </lineage>
</organism>
<dbReference type="InterPro" id="IPR008801">
    <property type="entry name" value="RALF"/>
</dbReference>
<comment type="caution">
    <text evidence="6">The sequence shown here is derived from an EMBL/GenBank/DDBJ whole genome shotgun (WGS) entry which is preliminary data.</text>
</comment>
<evidence type="ECO:0000256" key="2">
    <source>
        <dbReference type="ARBA" id="ARBA00022702"/>
    </source>
</evidence>
<dbReference type="Proteomes" id="UP001605036">
    <property type="component" value="Unassembled WGS sequence"/>
</dbReference>
<name>A0ABD1ZCI0_9MARC</name>
<dbReference type="Pfam" id="PF05498">
    <property type="entry name" value="RALF"/>
    <property type="match status" value="1"/>
</dbReference>
<dbReference type="GO" id="GO:0005179">
    <property type="term" value="F:hormone activity"/>
    <property type="evidence" value="ECO:0007669"/>
    <property type="project" value="UniProtKB-KW"/>
</dbReference>
<evidence type="ECO:0000313" key="6">
    <source>
        <dbReference type="EMBL" id="KAL2645507.1"/>
    </source>
</evidence>
<feature type="signal peptide" evidence="5">
    <location>
        <begin position="1"/>
        <end position="30"/>
    </location>
</feature>
<gene>
    <name evidence="6" type="ORF">R1flu_013094</name>
</gene>
<evidence type="ECO:0000313" key="7">
    <source>
        <dbReference type="Proteomes" id="UP001605036"/>
    </source>
</evidence>
<evidence type="ECO:0000256" key="3">
    <source>
        <dbReference type="ARBA" id="ARBA00022729"/>
    </source>
</evidence>
<keyword evidence="4" id="KW-1015">Disulfide bond</keyword>
<keyword evidence="3 5" id="KW-0732">Signal</keyword>
<feature type="chain" id="PRO_5044753547" evidence="5">
    <location>
        <begin position="31"/>
        <end position="103"/>
    </location>
</feature>